<dbReference type="InterPro" id="IPR036365">
    <property type="entry name" value="PGBD-like_sf"/>
</dbReference>
<organism evidence="8 9">
    <name type="scientific">Phyllobacterium leguminum</name>
    <dbReference type="NCBI Taxonomy" id="314237"/>
    <lineage>
        <taxon>Bacteria</taxon>
        <taxon>Pseudomonadati</taxon>
        <taxon>Pseudomonadota</taxon>
        <taxon>Alphaproteobacteria</taxon>
        <taxon>Hyphomicrobiales</taxon>
        <taxon>Phyllobacteriaceae</taxon>
        <taxon>Phyllobacterium</taxon>
    </lineage>
</organism>
<evidence type="ECO:0000313" key="9">
    <source>
        <dbReference type="Proteomes" id="UP000247454"/>
    </source>
</evidence>
<keyword evidence="5" id="KW-0961">Cell wall biogenesis/degradation</keyword>
<dbReference type="Pfam" id="PF01510">
    <property type="entry name" value="Amidase_2"/>
    <property type="match status" value="1"/>
</dbReference>
<dbReference type="Proteomes" id="UP000247454">
    <property type="component" value="Unassembled WGS sequence"/>
</dbReference>
<dbReference type="RefSeq" id="WP_342633279.1">
    <property type="nucleotide sequence ID" value="NZ_QJTF01000016.1"/>
</dbReference>
<evidence type="ECO:0000256" key="4">
    <source>
        <dbReference type="ARBA" id="ARBA00022801"/>
    </source>
</evidence>
<dbReference type="GO" id="GO:0009254">
    <property type="term" value="P:peptidoglycan turnover"/>
    <property type="evidence" value="ECO:0007669"/>
    <property type="project" value="TreeGrafter"/>
</dbReference>
<dbReference type="SUPFAM" id="SSF47090">
    <property type="entry name" value="PGBD-like"/>
    <property type="match status" value="1"/>
</dbReference>
<dbReference type="InterPro" id="IPR036505">
    <property type="entry name" value="Amidase/PGRP_sf"/>
</dbReference>
<keyword evidence="4" id="KW-0378">Hydrolase</keyword>
<dbReference type="InterPro" id="IPR013783">
    <property type="entry name" value="Ig-like_fold"/>
</dbReference>
<evidence type="ECO:0000256" key="2">
    <source>
        <dbReference type="ARBA" id="ARBA00007553"/>
    </source>
</evidence>
<dbReference type="AlphaFoldDB" id="A0A318SYU5"/>
<evidence type="ECO:0000259" key="7">
    <source>
        <dbReference type="SMART" id="SM00644"/>
    </source>
</evidence>
<dbReference type="Gene3D" id="3.40.80.10">
    <property type="entry name" value="Peptidoglycan recognition protein-like"/>
    <property type="match status" value="1"/>
</dbReference>
<feature type="domain" description="N-acetylmuramoyl-L-alanine amidase" evidence="7">
    <location>
        <begin position="244"/>
        <end position="390"/>
    </location>
</feature>
<dbReference type="FunFam" id="3.40.80.10:FF:000003">
    <property type="entry name" value="N-acetylmuramoyl-L-alanine amidase"/>
    <property type="match status" value="1"/>
</dbReference>
<dbReference type="PANTHER" id="PTHR30417:SF12">
    <property type="entry name" value="N-ACETYLMURAMOYL-L-ALANINE AMIDASE"/>
    <property type="match status" value="1"/>
</dbReference>
<evidence type="ECO:0000256" key="6">
    <source>
        <dbReference type="SAM" id="MobiDB-lite"/>
    </source>
</evidence>
<dbReference type="EMBL" id="QJTF01000016">
    <property type="protein sequence ID" value="PYE87066.1"/>
    <property type="molecule type" value="Genomic_DNA"/>
</dbReference>
<reference evidence="8 9" key="1">
    <citation type="submission" date="2018-06" db="EMBL/GenBank/DDBJ databases">
        <title>Genomic Encyclopedia of Type Strains, Phase III (KMG-III): the genomes of soil and plant-associated and newly described type strains.</title>
        <authorList>
            <person name="Whitman W."/>
        </authorList>
    </citation>
    <scope>NUCLEOTIDE SEQUENCE [LARGE SCALE GENOMIC DNA]</scope>
    <source>
        <strain evidence="8 9">ORS 1419</strain>
    </source>
</reference>
<dbReference type="InterPro" id="IPR008964">
    <property type="entry name" value="Invasin/intimin_cell_adhesion"/>
</dbReference>
<evidence type="ECO:0000256" key="5">
    <source>
        <dbReference type="ARBA" id="ARBA00023316"/>
    </source>
</evidence>
<dbReference type="InterPro" id="IPR051206">
    <property type="entry name" value="NAMLAA_amidase_2"/>
</dbReference>
<accession>A0A318SYU5</accession>
<evidence type="ECO:0000256" key="3">
    <source>
        <dbReference type="ARBA" id="ARBA00011901"/>
    </source>
</evidence>
<proteinExistence type="inferred from homology"/>
<dbReference type="Gene3D" id="1.10.101.10">
    <property type="entry name" value="PGBD-like superfamily/PGBD"/>
    <property type="match status" value="1"/>
</dbReference>
<dbReference type="GO" id="GO:0019867">
    <property type="term" value="C:outer membrane"/>
    <property type="evidence" value="ECO:0007669"/>
    <property type="project" value="TreeGrafter"/>
</dbReference>
<dbReference type="InterPro" id="IPR002502">
    <property type="entry name" value="Amidase_domain"/>
</dbReference>
<dbReference type="SMART" id="SM00644">
    <property type="entry name" value="Ami_2"/>
    <property type="match status" value="1"/>
</dbReference>
<feature type="compositionally biased region" description="Basic and acidic residues" evidence="6">
    <location>
        <begin position="1"/>
        <end position="10"/>
    </location>
</feature>
<dbReference type="GO" id="GO:0009253">
    <property type="term" value="P:peptidoglycan catabolic process"/>
    <property type="evidence" value="ECO:0007669"/>
    <property type="project" value="InterPro"/>
</dbReference>
<dbReference type="SUPFAM" id="SSF49373">
    <property type="entry name" value="Invasin/intimin cell-adhesion fragments"/>
    <property type="match status" value="1"/>
</dbReference>
<name>A0A318SYU5_9HYPH</name>
<dbReference type="GO" id="GO:0071555">
    <property type="term" value="P:cell wall organization"/>
    <property type="evidence" value="ECO:0007669"/>
    <property type="project" value="UniProtKB-KW"/>
</dbReference>
<comment type="similarity">
    <text evidence="2">Belongs to the N-acetylmuramoyl-L-alanine amidase 2 family.</text>
</comment>
<keyword evidence="9" id="KW-1185">Reference proteome</keyword>
<dbReference type="EC" id="3.5.1.28" evidence="3"/>
<gene>
    <name evidence="8" type="ORF">C7477_11624</name>
</gene>
<dbReference type="SUPFAM" id="SSF55846">
    <property type="entry name" value="N-acetylmuramoyl-L-alanine amidase-like"/>
    <property type="match status" value="1"/>
</dbReference>
<dbReference type="InterPro" id="IPR036366">
    <property type="entry name" value="PGBDSf"/>
</dbReference>
<protein>
    <recommendedName>
        <fullName evidence="3">N-acetylmuramoyl-L-alanine amidase</fullName>
        <ecNumber evidence="3">3.5.1.28</ecNumber>
    </recommendedName>
</protein>
<sequence>MSNGNKDRQDQAGTITIWSPDADNPGGGSLSAQEWHVFQVTYMRGSTPVPNWPMTWNLSISGGDIVLATSNGRTGPDGTVTNAIRGTQIGSSGMVRVTADGTTDSSDWVPVFFGPTNSNIPGQGSMAITSADGQTMSLANKHQLSVTYKDTNGLLIQDGTEVTWTGYPSGRLEFFDSQGTATSTSTTLNGVATIQVKASGALDIPLAVITTTAINPVSGVHDHADHDLAVGFQTAPGQYPIEYHKYRSIVSYNDRVRFLIMHYTAENFEDSIRDLTVGRSVHYVVPDPTDLSYQNAGYASIQIFNLVDEAERAWHAGVSNWKDRSNLNDTSIGIENVNLANDTNFPDYNPQQMDALKQLALNILQRYPDITPTNVVAHSDIAWERKSDPGPKFPWKAFYEAGIGTWYDDATKQKYVDLFNTNGLPAQADLLKRLRTYGYNVAAATTDAKYQQLVRAFQLHFRPENYNGVMDVETAAVLYALVEKYYS</sequence>
<dbReference type="CDD" id="cd06583">
    <property type="entry name" value="PGRP"/>
    <property type="match status" value="1"/>
</dbReference>
<evidence type="ECO:0000313" key="8">
    <source>
        <dbReference type="EMBL" id="PYE87066.1"/>
    </source>
</evidence>
<dbReference type="GO" id="GO:0008745">
    <property type="term" value="F:N-acetylmuramoyl-L-alanine amidase activity"/>
    <property type="evidence" value="ECO:0007669"/>
    <property type="project" value="UniProtKB-EC"/>
</dbReference>
<evidence type="ECO:0000256" key="1">
    <source>
        <dbReference type="ARBA" id="ARBA00001561"/>
    </source>
</evidence>
<dbReference type="PANTHER" id="PTHR30417">
    <property type="entry name" value="N-ACETYLMURAMOYL-L-ALANINE AMIDASE AMID"/>
    <property type="match status" value="1"/>
</dbReference>
<comment type="caution">
    <text evidence="8">The sequence shown here is derived from an EMBL/GenBank/DDBJ whole genome shotgun (WGS) entry which is preliminary data.</text>
</comment>
<dbReference type="Gene3D" id="2.60.40.10">
    <property type="entry name" value="Immunoglobulins"/>
    <property type="match status" value="1"/>
</dbReference>
<comment type="catalytic activity">
    <reaction evidence="1">
        <text>Hydrolyzes the link between N-acetylmuramoyl residues and L-amino acid residues in certain cell-wall glycopeptides.</text>
        <dbReference type="EC" id="3.5.1.28"/>
    </reaction>
</comment>
<feature type="region of interest" description="Disordered" evidence="6">
    <location>
        <begin position="1"/>
        <end position="29"/>
    </location>
</feature>